<keyword evidence="6" id="KW-0472">Membrane</keyword>
<dbReference type="GO" id="GO:0044718">
    <property type="term" value="P:siderophore transmembrane transport"/>
    <property type="evidence" value="ECO:0007669"/>
    <property type="project" value="TreeGrafter"/>
</dbReference>
<keyword evidence="7" id="KW-0998">Cell outer membrane</keyword>
<dbReference type="InterPro" id="IPR036942">
    <property type="entry name" value="Beta-barrel_TonB_sf"/>
</dbReference>
<dbReference type="STRING" id="1324352.OK18_18210"/>
<evidence type="ECO:0000259" key="8">
    <source>
        <dbReference type="Pfam" id="PF14905"/>
    </source>
</evidence>
<dbReference type="InterPro" id="IPR039426">
    <property type="entry name" value="TonB-dep_rcpt-like"/>
</dbReference>
<evidence type="ECO:0000256" key="1">
    <source>
        <dbReference type="ARBA" id="ARBA00004571"/>
    </source>
</evidence>
<keyword evidence="2" id="KW-0813">Transport</keyword>
<dbReference type="InterPro" id="IPR008969">
    <property type="entry name" value="CarboxyPept-like_regulatory"/>
</dbReference>
<evidence type="ECO:0000256" key="6">
    <source>
        <dbReference type="ARBA" id="ARBA00023136"/>
    </source>
</evidence>
<dbReference type="PANTHER" id="PTHR30069:SF29">
    <property type="entry name" value="HEMOGLOBIN AND HEMOGLOBIN-HAPTOGLOBIN-BINDING PROTEIN 1-RELATED"/>
    <property type="match status" value="1"/>
</dbReference>
<evidence type="ECO:0000313" key="9">
    <source>
        <dbReference type="EMBL" id="AKK74279.1"/>
    </source>
</evidence>
<dbReference type="OrthoDB" id="8764943at2"/>
<dbReference type="Pfam" id="PF14905">
    <property type="entry name" value="OMP_b-brl_3"/>
    <property type="match status" value="1"/>
</dbReference>
<feature type="domain" description="Outer membrane protein beta-barrel" evidence="8">
    <location>
        <begin position="379"/>
        <end position="775"/>
    </location>
</feature>
<comment type="subcellular location">
    <subcellularLocation>
        <location evidence="1">Cell outer membrane</location>
        <topology evidence="1">Multi-pass membrane protein</topology>
    </subcellularLocation>
</comment>
<evidence type="ECO:0000256" key="7">
    <source>
        <dbReference type="ARBA" id="ARBA00023237"/>
    </source>
</evidence>
<gene>
    <name evidence="9" type="ORF">OK18_18210</name>
</gene>
<sequence>MDSNFKGRFFSFIILLIVYTATDLNAQNRIMGLILDSNQKKLINIPVILTSIKDTLSSQHTLTDSIGKFRFEIKESGSYSIYVKTQDFKEYKGPAFYLDINGGVKELPSIVLQDKFTSVEEVVVTGKKPLFTQKTDRLIYHVNNSLASQGGDAIDVLKNTPLLKVDEADISMIGKNKLNVLINGRPVELKGESLISYLSTISSDAILKIEIITTPPAKYAAEGNAGLINIILKKNPNLGWNASWNSSVTQRTFFSSRNNVNLNYQTEKFSLTANFLYNNNRTAAYEKDQNSFTDNFFSNNRQDKITNLQDFAPSINFNYKFNDKTDLSLIYEYNGSDFASDDQSKSLFYDNSVLKNELLNKGYGTIKNDFHRIHGYITHKLDQQGKSIDWGFQWLDNKIKNERNNQINNNQELSATSNFSLNNYRLGISNLDFDLPFNHINIKTGARYTFLNNNSDVRFFDIADGVSVLNPALTNMFNYKEDIWSLYASSEIKLGSKWTVQGGLRYESTYYNGKSQTNNETTTRRYNNFFPSFYITYGHSKKSTYSFKYSKRINRPKLEQLNPFQWFINPFQYVEGNPLLKPSFSYNFEFTYSDNSNLSLTVYHSITKDQISYIAQFLDNGKIQRYSYYNLLNVYQYGVYANYSFTKLKNFESQFSGSYYWQKTKSQDLSLVPSTSGQGARISLNNTYKFRNNSVQLNYMHNFPSSDGTLNTNAFGFLTLGFKRSFLDKRLDLGMTLSTIISKRNEITYSNVRNNASLNGQNEYDYQSIRFNLTYRFGNNKVKGSKQKIEYEEASRIK</sequence>
<dbReference type="EMBL" id="CP009928">
    <property type="protein sequence ID" value="AKK74279.1"/>
    <property type="molecule type" value="Genomic_DNA"/>
</dbReference>
<evidence type="ECO:0000256" key="3">
    <source>
        <dbReference type="ARBA" id="ARBA00022452"/>
    </source>
</evidence>
<reference evidence="9 10" key="1">
    <citation type="submission" date="2014-11" db="EMBL/GenBank/DDBJ databases">
        <authorList>
            <person name="Park G.-S."/>
            <person name="Hong S.-J."/>
            <person name="Jung B.K."/>
            <person name="Khan A.R."/>
            <person name="Kwak Y."/>
            <person name="Shin J.-H."/>
        </authorList>
    </citation>
    <scope>NUCLEOTIDE SEQUENCE [LARGE SCALE GENOMIC DNA]</scope>
    <source>
        <strain evidence="9 10">DSM 27622</strain>
    </source>
</reference>
<dbReference type="KEGG" id="cgn:OK18_18210"/>
<proteinExistence type="predicted"/>
<dbReference type="PANTHER" id="PTHR30069">
    <property type="entry name" value="TONB-DEPENDENT OUTER MEMBRANE RECEPTOR"/>
    <property type="match status" value="1"/>
</dbReference>
<keyword evidence="5" id="KW-0732">Signal</keyword>
<dbReference type="InterPro" id="IPR041700">
    <property type="entry name" value="OMP_b-brl_3"/>
</dbReference>
<dbReference type="SUPFAM" id="SSF49464">
    <property type="entry name" value="Carboxypeptidase regulatory domain-like"/>
    <property type="match status" value="1"/>
</dbReference>
<keyword evidence="4" id="KW-0812">Transmembrane</keyword>
<evidence type="ECO:0000256" key="4">
    <source>
        <dbReference type="ARBA" id="ARBA00022692"/>
    </source>
</evidence>
<evidence type="ECO:0000313" key="10">
    <source>
        <dbReference type="Proteomes" id="UP000035213"/>
    </source>
</evidence>
<name>A0A0G3M5X8_CHRGL</name>
<dbReference type="RefSeq" id="WP_053328930.1">
    <property type="nucleotide sequence ID" value="NZ_CP009928.1"/>
</dbReference>
<dbReference type="GO" id="GO:0009279">
    <property type="term" value="C:cell outer membrane"/>
    <property type="evidence" value="ECO:0007669"/>
    <property type="project" value="UniProtKB-SubCell"/>
</dbReference>
<accession>A0A0G3M5X8</accession>
<dbReference type="Gene3D" id="2.40.170.20">
    <property type="entry name" value="TonB-dependent receptor, beta-barrel domain"/>
    <property type="match status" value="1"/>
</dbReference>
<organism evidence="9 10">
    <name type="scientific">Chryseobacterium gallinarum</name>
    <dbReference type="NCBI Taxonomy" id="1324352"/>
    <lineage>
        <taxon>Bacteria</taxon>
        <taxon>Pseudomonadati</taxon>
        <taxon>Bacteroidota</taxon>
        <taxon>Flavobacteriia</taxon>
        <taxon>Flavobacteriales</taxon>
        <taxon>Weeksellaceae</taxon>
        <taxon>Chryseobacterium group</taxon>
        <taxon>Chryseobacterium</taxon>
    </lineage>
</organism>
<dbReference type="InterPro" id="IPR037066">
    <property type="entry name" value="Plug_dom_sf"/>
</dbReference>
<dbReference type="Gene3D" id="2.170.130.10">
    <property type="entry name" value="TonB-dependent receptor, plug domain"/>
    <property type="match status" value="1"/>
</dbReference>
<dbReference type="SUPFAM" id="SSF56935">
    <property type="entry name" value="Porins"/>
    <property type="match status" value="1"/>
</dbReference>
<dbReference type="GO" id="GO:0015344">
    <property type="term" value="F:siderophore uptake transmembrane transporter activity"/>
    <property type="evidence" value="ECO:0007669"/>
    <property type="project" value="TreeGrafter"/>
</dbReference>
<keyword evidence="3" id="KW-1134">Transmembrane beta strand</keyword>
<evidence type="ECO:0000256" key="2">
    <source>
        <dbReference type="ARBA" id="ARBA00022448"/>
    </source>
</evidence>
<evidence type="ECO:0000256" key="5">
    <source>
        <dbReference type="ARBA" id="ARBA00022729"/>
    </source>
</evidence>
<protein>
    <recommendedName>
        <fullName evidence="8">Outer membrane protein beta-barrel domain-containing protein</fullName>
    </recommendedName>
</protein>
<dbReference type="PATRIC" id="fig|1324352.5.peg.3812"/>
<dbReference type="AlphaFoldDB" id="A0A0G3M5X8"/>
<dbReference type="Proteomes" id="UP000035213">
    <property type="component" value="Chromosome"/>
</dbReference>